<dbReference type="InterPro" id="IPR009057">
    <property type="entry name" value="Homeodomain-like_sf"/>
</dbReference>
<dbReference type="SUPFAM" id="SSF46689">
    <property type="entry name" value="Homeodomain-like"/>
    <property type="match status" value="1"/>
</dbReference>
<dbReference type="PROSITE" id="PS50977">
    <property type="entry name" value="HTH_TETR_2"/>
    <property type="match status" value="1"/>
</dbReference>
<dbReference type="PATRIC" id="fig|480391.4.peg.568"/>
<evidence type="ECO:0000259" key="3">
    <source>
        <dbReference type="PROSITE" id="PS50977"/>
    </source>
</evidence>
<organism evidence="4 5">
    <name type="scientific">Pediococcus argentinicus</name>
    <dbReference type="NCBI Taxonomy" id="480391"/>
    <lineage>
        <taxon>Bacteria</taxon>
        <taxon>Bacillati</taxon>
        <taxon>Bacillota</taxon>
        <taxon>Bacilli</taxon>
        <taxon>Lactobacillales</taxon>
        <taxon>Lactobacillaceae</taxon>
        <taxon>Pediococcus</taxon>
    </lineage>
</organism>
<evidence type="ECO:0000256" key="1">
    <source>
        <dbReference type="ARBA" id="ARBA00023125"/>
    </source>
</evidence>
<evidence type="ECO:0000256" key="2">
    <source>
        <dbReference type="PROSITE-ProRule" id="PRU00335"/>
    </source>
</evidence>
<dbReference type="InterPro" id="IPR001647">
    <property type="entry name" value="HTH_TetR"/>
</dbReference>
<dbReference type="InterPro" id="IPR046229">
    <property type="entry name" value="TnpC-like"/>
</dbReference>
<dbReference type="Gene3D" id="1.10.357.10">
    <property type="entry name" value="Tetracycline Repressor, domain 2"/>
    <property type="match status" value="1"/>
</dbReference>
<accession>A0A0R2NKM3</accession>
<keyword evidence="1 2" id="KW-0238">DNA-binding</keyword>
<proteinExistence type="predicted"/>
<evidence type="ECO:0000313" key="5">
    <source>
        <dbReference type="Proteomes" id="UP000051249"/>
    </source>
</evidence>
<dbReference type="InterPro" id="IPR039532">
    <property type="entry name" value="TetR_C_Firmicutes"/>
</dbReference>
<dbReference type="Pfam" id="PF14278">
    <property type="entry name" value="TetR_C_8"/>
    <property type="match status" value="1"/>
</dbReference>
<dbReference type="Proteomes" id="UP000051249">
    <property type="component" value="Unassembled WGS sequence"/>
</dbReference>
<feature type="DNA-binding region" description="H-T-H motif" evidence="2">
    <location>
        <begin position="31"/>
        <end position="50"/>
    </location>
</feature>
<keyword evidence="5" id="KW-1185">Reference proteome</keyword>
<evidence type="ECO:0000313" key="4">
    <source>
        <dbReference type="EMBL" id="KRO24896.1"/>
    </source>
</evidence>
<feature type="domain" description="HTH tetR-type" evidence="3">
    <location>
        <begin position="8"/>
        <end position="68"/>
    </location>
</feature>
<dbReference type="Pfam" id="PF19776">
    <property type="entry name" value="DUF6262"/>
    <property type="match status" value="1"/>
</dbReference>
<dbReference type="EMBL" id="JQCQ01000019">
    <property type="protein sequence ID" value="KRO24896.1"/>
    <property type="molecule type" value="Genomic_DNA"/>
</dbReference>
<dbReference type="AlphaFoldDB" id="A0A0R2NKM3"/>
<gene>
    <name evidence="4" type="ORF">IV88_GL000560</name>
</gene>
<sequence>MAQNQRSLNKLKDVFNILLKMLKQQPLDSISITDLCQQAGVSRTYYYKNFNSKEEIIIRELAIKGTEYLRSALRQDTNNIMLFTKYFEITKRDRQIWLILIGANQEYLLFQQFSDVTDYLFHNQLINPTQTNSFPYWKKMVAGALVNVAIEWIKGGCVEEPAYMGKQLVDYLRSW</sequence>
<reference evidence="4 5" key="1">
    <citation type="journal article" date="2015" name="Genome Announc.">
        <title>Expanding the biotechnology potential of lactobacilli through comparative genomics of 213 strains and associated genera.</title>
        <authorList>
            <person name="Sun Z."/>
            <person name="Harris H.M."/>
            <person name="McCann A."/>
            <person name="Guo C."/>
            <person name="Argimon S."/>
            <person name="Zhang W."/>
            <person name="Yang X."/>
            <person name="Jeffery I.B."/>
            <person name="Cooney J.C."/>
            <person name="Kagawa T.F."/>
            <person name="Liu W."/>
            <person name="Song Y."/>
            <person name="Salvetti E."/>
            <person name="Wrobel A."/>
            <person name="Rasinkangas P."/>
            <person name="Parkhill J."/>
            <person name="Rea M.C."/>
            <person name="O'Sullivan O."/>
            <person name="Ritari J."/>
            <person name="Douillard F.P."/>
            <person name="Paul Ross R."/>
            <person name="Yang R."/>
            <person name="Briner A.E."/>
            <person name="Felis G.E."/>
            <person name="de Vos W.M."/>
            <person name="Barrangou R."/>
            <person name="Klaenhammer T.R."/>
            <person name="Caufield P.W."/>
            <person name="Cui Y."/>
            <person name="Zhang H."/>
            <person name="O'Toole P.W."/>
        </authorList>
    </citation>
    <scope>NUCLEOTIDE SEQUENCE [LARGE SCALE GENOMIC DNA]</scope>
    <source>
        <strain evidence="4 5">DSM 23026</strain>
    </source>
</reference>
<dbReference type="GO" id="GO:0003677">
    <property type="term" value="F:DNA binding"/>
    <property type="evidence" value="ECO:0007669"/>
    <property type="project" value="UniProtKB-UniRule"/>
</dbReference>
<dbReference type="RefSeq" id="WP_057799646.1">
    <property type="nucleotide sequence ID" value="NZ_BJZZ01000020.1"/>
</dbReference>
<name>A0A0R2NKM3_9LACO</name>
<protein>
    <recommendedName>
        <fullName evidence="3">HTH tetR-type domain-containing protein</fullName>
    </recommendedName>
</protein>
<comment type="caution">
    <text evidence="4">The sequence shown here is derived from an EMBL/GenBank/DDBJ whole genome shotgun (WGS) entry which is preliminary data.</text>
</comment>